<dbReference type="PANTHER" id="PTHR31325">
    <property type="entry name" value="OS01G0798800 PROTEIN-RELATED"/>
    <property type="match status" value="1"/>
</dbReference>
<feature type="transmembrane region" description="Helical" evidence="2">
    <location>
        <begin position="179"/>
        <end position="205"/>
    </location>
</feature>
<dbReference type="AlphaFoldDB" id="A0AAV6JFA1"/>
<sequence length="1225" mass="139809">MPCYRICQHDYPPGKFTYPSPGGYQTGMRAFWESWDLRILILYILFTQLYLHVCGRIHRKSASALIIINIWLLYLFSDLFATIALGKLSKLKVNNDARESLKQISKNLNLIKNNSKPNSNLPAPDSSVIMGKDAVQVMWAPLILFYLGGPDTITVLRFEENKLWTRHLLGLGMQGLRTAYALVATLFFPGSLARLALLLCIPGIIKYGERVWVVMLNSNDDYTGLVQLGSSSTSEIDESKAPQPRAKLALLAHSWLHTLRPHAEDYECDEEEVRALVTQFREKITTGDEAFRLIAIELGLIYDMLFSKVGTIFTLWGSILRFLSSSFLISLLVVFLMHRDKLPEHFKGDDVITIVLLAGAIFLDLAGIVVQLSSNWALVWACNNIDRIKWGATPVLFLHKKLISDRTWWSGDIGQLSLRKFCKNYKPTVCNKTWEYLFGKEKMLKRYKSQKPVVKDLKDLIFDRLCEMSEKRAVPDVRRADQWTLLRDDLAQQFKYWSNELEFSQSIVIWHVATEVCFLSDHDKDDTKARLVKMLSDYMMYLLVAYPSRFPFCNICGEIMQNQKPMKKLFKSCKGVKNKGNTTDTTLGNREVIENKGNTTLVDKAQRLVQGMKENHENSWDIMGRVWVEMMRYAARESPVKKHVEELRHGGEFLTHVWLLLMHLGDSEKLERSHSSRVDEDDSTLEDSKDDKVGQKDDNNWDITRKHFLLFCCKISGQFSHDFLLSCLFVYLSHLVTPLFFLLYVKQYQIILLLYGDYEQDEGEEGMSSFDEGGVSSRLQGNKVCRALRKKGCYTAHISRDSKPCWTNTSIPIGETQVVQRQALTPLVDHVQCMPGAMTQPTQLPTSSTQPHHLPNAGITITGQTFDIGDYKNDMEARETIDLKCQDLYKEWKSNLCTSYFAMKNKVVDPKNHAPYPCKPEDWVFMIDNVWETKDWKTKSDRGKHARSNVKFNHTSGSRSFISRASMILKEKRKKQNIAEKFEMTHRRHQHGGEWINDKAQEHHAKLKAKLKEQSQPNVTNPSFERQISVDVLGKRSVYVKEYGSRMSTISSFNQPQEPDLEATVLHKKVDDQANTLTKHSRTMTVVQGLLQVLAIKAGVDPSQVQEVIDRCNSEAGTLDEEANVAGNSDELNTLDEEDDEASISGMLVLYLAMGVRLFRLGCCQVVQAVVLSQLLEGSNMWEAILRTLCGVDGALVWQGNAMESLNVFGSYIFFYNSFVGRILG</sequence>
<proteinExistence type="predicted"/>
<dbReference type="Pfam" id="PF04578">
    <property type="entry name" value="DUF594"/>
    <property type="match status" value="1"/>
</dbReference>
<dbReference type="InterPro" id="IPR004252">
    <property type="entry name" value="Probable_transposase_24"/>
</dbReference>
<feature type="transmembrane region" description="Helical" evidence="2">
    <location>
        <begin position="65"/>
        <end position="85"/>
    </location>
</feature>
<keyword evidence="2" id="KW-0472">Membrane</keyword>
<name>A0AAV6JFA1_9ERIC</name>
<accession>A0AAV6JFA1</accession>
<evidence type="ECO:0000313" key="4">
    <source>
        <dbReference type="EMBL" id="KAG5538893.1"/>
    </source>
</evidence>
<keyword evidence="5" id="KW-1185">Reference proteome</keyword>
<protein>
    <recommendedName>
        <fullName evidence="3">DUF4220 domain-containing protein</fullName>
    </recommendedName>
</protein>
<reference evidence="4" key="1">
    <citation type="submission" date="2020-08" db="EMBL/GenBank/DDBJ databases">
        <title>Plant Genome Project.</title>
        <authorList>
            <person name="Zhang R.-G."/>
        </authorList>
    </citation>
    <scope>NUCLEOTIDE SEQUENCE</scope>
    <source>
        <strain evidence="4">WSP0</strain>
        <tissue evidence="4">Leaf</tissue>
    </source>
</reference>
<feature type="domain" description="DUF4220" evidence="3">
    <location>
        <begin position="71"/>
        <end position="418"/>
    </location>
</feature>
<evidence type="ECO:0000313" key="5">
    <source>
        <dbReference type="Proteomes" id="UP000823749"/>
    </source>
</evidence>
<dbReference type="Pfam" id="PF03004">
    <property type="entry name" value="Transposase_24"/>
    <property type="match status" value="1"/>
</dbReference>
<gene>
    <name evidence="4" type="ORF">RHGRI_019439</name>
</gene>
<dbReference type="InterPro" id="IPR025315">
    <property type="entry name" value="DUF4220"/>
</dbReference>
<organism evidence="4 5">
    <name type="scientific">Rhododendron griersonianum</name>
    <dbReference type="NCBI Taxonomy" id="479676"/>
    <lineage>
        <taxon>Eukaryota</taxon>
        <taxon>Viridiplantae</taxon>
        <taxon>Streptophyta</taxon>
        <taxon>Embryophyta</taxon>
        <taxon>Tracheophyta</taxon>
        <taxon>Spermatophyta</taxon>
        <taxon>Magnoliopsida</taxon>
        <taxon>eudicotyledons</taxon>
        <taxon>Gunneridae</taxon>
        <taxon>Pentapetalae</taxon>
        <taxon>asterids</taxon>
        <taxon>Ericales</taxon>
        <taxon>Ericaceae</taxon>
        <taxon>Ericoideae</taxon>
        <taxon>Rhodoreae</taxon>
        <taxon>Rhododendron</taxon>
    </lineage>
</organism>
<feature type="transmembrane region" description="Helical" evidence="2">
    <location>
        <begin position="723"/>
        <end position="745"/>
    </location>
</feature>
<evidence type="ECO:0000256" key="1">
    <source>
        <dbReference type="SAM" id="MobiDB-lite"/>
    </source>
</evidence>
<evidence type="ECO:0000259" key="3">
    <source>
        <dbReference type="Pfam" id="PF13968"/>
    </source>
</evidence>
<keyword evidence="2" id="KW-1133">Transmembrane helix</keyword>
<dbReference type="Pfam" id="PF13968">
    <property type="entry name" value="DUF4220"/>
    <property type="match status" value="1"/>
</dbReference>
<comment type="caution">
    <text evidence="4">The sequence shown here is derived from an EMBL/GenBank/DDBJ whole genome shotgun (WGS) entry which is preliminary data.</text>
</comment>
<dbReference type="Proteomes" id="UP000823749">
    <property type="component" value="Chromosome 7"/>
</dbReference>
<feature type="transmembrane region" description="Helical" evidence="2">
    <location>
        <begin position="313"/>
        <end position="338"/>
    </location>
</feature>
<feature type="region of interest" description="Disordered" evidence="1">
    <location>
        <begin position="672"/>
        <end position="692"/>
    </location>
</feature>
<dbReference type="InterPro" id="IPR007658">
    <property type="entry name" value="DUF594"/>
</dbReference>
<feature type="transmembrane region" description="Helical" evidence="2">
    <location>
        <begin position="350"/>
        <end position="372"/>
    </location>
</feature>
<keyword evidence="2" id="KW-0812">Transmembrane</keyword>
<dbReference type="EMBL" id="JACTNZ010000007">
    <property type="protein sequence ID" value="KAG5538893.1"/>
    <property type="molecule type" value="Genomic_DNA"/>
</dbReference>
<evidence type="ECO:0000256" key="2">
    <source>
        <dbReference type="SAM" id="Phobius"/>
    </source>
</evidence>